<name>A0AA97NVQ3_PYRO3</name>
<accession>A0AA97NVQ3</accession>
<reference evidence="2" key="1">
    <citation type="journal article" date="2012" name="PLoS Genet.">
        <title>Comparative analysis of the genomes of two field isolates of the rice blast fungus Magnaporthe oryzae.</title>
        <authorList>
            <person name="Xue M."/>
            <person name="Yang J."/>
            <person name="Li Z."/>
            <person name="Hu S."/>
            <person name="Yao N."/>
            <person name="Dean R.A."/>
            <person name="Zhao W."/>
            <person name="Shen M."/>
            <person name="Zhang H."/>
            <person name="Li C."/>
            <person name="Liu L."/>
            <person name="Cao L."/>
            <person name="Xu X."/>
            <person name="Xing Y."/>
            <person name="Hsiang T."/>
            <person name="Zhang Z."/>
            <person name="Xu J.R."/>
            <person name="Peng Y.L."/>
        </authorList>
    </citation>
    <scope>NUCLEOTIDE SEQUENCE</scope>
    <source>
        <strain evidence="2">Y34</strain>
    </source>
</reference>
<dbReference type="InterPro" id="IPR001480">
    <property type="entry name" value="Bulb-type_lectin_dom"/>
</dbReference>
<sequence>MWSSGWAIWVAGRRAIPAGDGSNTNETYSTMGRLLVIMHRIKNGAKCRPKVDRHVQST</sequence>
<dbReference type="AlphaFoldDB" id="A0AA97NVQ3"/>
<proteinExistence type="predicted"/>
<organism evidence="2">
    <name type="scientific">Pyricularia oryzae (strain Y34)</name>
    <name type="common">Rice blast fungus</name>
    <name type="synonym">Magnaporthe oryzae</name>
    <dbReference type="NCBI Taxonomy" id="1143189"/>
    <lineage>
        <taxon>Eukaryota</taxon>
        <taxon>Fungi</taxon>
        <taxon>Dikarya</taxon>
        <taxon>Ascomycota</taxon>
        <taxon>Pezizomycotina</taxon>
        <taxon>Sordariomycetes</taxon>
        <taxon>Sordariomycetidae</taxon>
        <taxon>Magnaporthales</taxon>
        <taxon>Pyriculariaceae</taxon>
        <taxon>Pyricularia</taxon>
    </lineage>
</organism>
<dbReference type="PROSITE" id="PS50927">
    <property type="entry name" value="BULB_LECTIN"/>
    <property type="match status" value="1"/>
</dbReference>
<evidence type="ECO:0000259" key="1">
    <source>
        <dbReference type="PROSITE" id="PS50927"/>
    </source>
</evidence>
<evidence type="ECO:0000313" key="2">
    <source>
        <dbReference type="EMBL" id="ELQ37325.1"/>
    </source>
</evidence>
<dbReference type="EMBL" id="JH793781">
    <property type="protein sequence ID" value="ELQ37325.1"/>
    <property type="molecule type" value="Genomic_DNA"/>
</dbReference>
<feature type="domain" description="Bulb-type lectin" evidence="1">
    <location>
        <begin position="1"/>
        <end position="58"/>
    </location>
</feature>
<protein>
    <recommendedName>
        <fullName evidence="1">Bulb-type lectin domain-containing protein</fullName>
    </recommendedName>
</protein>
<dbReference type="Proteomes" id="UP000011086">
    <property type="component" value="Unassembled WGS sequence"/>
</dbReference>
<gene>
    <name evidence="2" type="ORF">OOU_Y34scaffold00608g92</name>
</gene>